<feature type="region of interest" description="Disordered" evidence="1">
    <location>
        <begin position="70"/>
        <end position="93"/>
    </location>
</feature>
<evidence type="ECO:0000313" key="2">
    <source>
        <dbReference type="EMBL" id="CAG6487280.1"/>
    </source>
</evidence>
<name>A0A8D8C576_CULPI</name>
<protein>
    <submittedName>
        <fullName evidence="2">(northern house mosquito) hypothetical protein</fullName>
    </submittedName>
</protein>
<dbReference type="AlphaFoldDB" id="A0A8D8C576"/>
<organism evidence="2">
    <name type="scientific">Culex pipiens</name>
    <name type="common">House mosquito</name>
    <dbReference type="NCBI Taxonomy" id="7175"/>
    <lineage>
        <taxon>Eukaryota</taxon>
        <taxon>Metazoa</taxon>
        <taxon>Ecdysozoa</taxon>
        <taxon>Arthropoda</taxon>
        <taxon>Hexapoda</taxon>
        <taxon>Insecta</taxon>
        <taxon>Pterygota</taxon>
        <taxon>Neoptera</taxon>
        <taxon>Endopterygota</taxon>
        <taxon>Diptera</taxon>
        <taxon>Nematocera</taxon>
        <taxon>Culicoidea</taxon>
        <taxon>Culicidae</taxon>
        <taxon>Culicinae</taxon>
        <taxon>Culicini</taxon>
        <taxon>Culex</taxon>
        <taxon>Culex</taxon>
    </lineage>
</organism>
<evidence type="ECO:0000256" key="1">
    <source>
        <dbReference type="SAM" id="MobiDB-lite"/>
    </source>
</evidence>
<accession>A0A8D8C576</accession>
<dbReference type="EMBL" id="HBUE01106476">
    <property type="protein sequence ID" value="CAG6487280.1"/>
    <property type="molecule type" value="Transcribed_RNA"/>
</dbReference>
<reference evidence="2" key="1">
    <citation type="submission" date="2021-05" db="EMBL/GenBank/DDBJ databases">
        <authorList>
            <person name="Alioto T."/>
            <person name="Alioto T."/>
            <person name="Gomez Garrido J."/>
        </authorList>
    </citation>
    <scope>NUCLEOTIDE SEQUENCE</scope>
</reference>
<sequence>MTNHSFQQQKMAAYHYFIHRMTSLPLSKEGRQKELEYIFETAKINGYSETTIQAIIYKKERHFQNTNSLLNQEHHSQPATSRATTKRRSGIRLQDKAKSKIIRSTHSWTQNFTPACLRPMNKASPADCSTDRSWKQRIILFSPYGVKRSSVTIQR</sequence>
<proteinExistence type="predicted"/>
<feature type="compositionally biased region" description="Polar residues" evidence="1">
    <location>
        <begin position="70"/>
        <end position="83"/>
    </location>
</feature>